<dbReference type="CDD" id="cd07906">
    <property type="entry name" value="Adenylation_DNA_ligase_LigD_LigC"/>
    <property type="match status" value="1"/>
</dbReference>
<dbReference type="AlphaFoldDB" id="A0A841TUQ7"/>
<evidence type="ECO:0000256" key="2">
    <source>
        <dbReference type="ARBA" id="ARBA00022598"/>
    </source>
</evidence>
<keyword evidence="6" id="KW-1185">Reference proteome</keyword>
<dbReference type="PANTHER" id="PTHR45674:SF4">
    <property type="entry name" value="DNA LIGASE 1"/>
    <property type="match status" value="1"/>
</dbReference>
<dbReference type="GO" id="GO:0006310">
    <property type="term" value="P:DNA recombination"/>
    <property type="evidence" value="ECO:0007669"/>
    <property type="project" value="InterPro"/>
</dbReference>
<dbReference type="NCBIfam" id="NF005796">
    <property type="entry name" value="PRK07636.1"/>
    <property type="match status" value="1"/>
</dbReference>
<evidence type="ECO:0000256" key="3">
    <source>
        <dbReference type="ARBA" id="ARBA00034003"/>
    </source>
</evidence>
<dbReference type="GO" id="GO:0006281">
    <property type="term" value="P:DNA repair"/>
    <property type="evidence" value="ECO:0007669"/>
    <property type="project" value="InterPro"/>
</dbReference>
<protein>
    <submittedName>
        <fullName evidence="5">ATP-dependent DNA ligase</fullName>
    </submittedName>
</protein>
<dbReference type="Proteomes" id="UP000553776">
    <property type="component" value="Unassembled WGS sequence"/>
</dbReference>
<gene>
    <name evidence="5" type="ORF">H7B90_00615</name>
</gene>
<comment type="catalytic activity">
    <reaction evidence="3">
        <text>ATP + (deoxyribonucleotide)n-3'-hydroxyl + 5'-phospho-(deoxyribonucleotide)m = (deoxyribonucleotide)n+m + AMP + diphosphate.</text>
        <dbReference type="EC" id="6.5.1.1"/>
    </reaction>
</comment>
<comment type="caution">
    <text evidence="5">The sequence shown here is derived from an EMBL/GenBank/DDBJ whole genome shotgun (WGS) entry which is preliminary data.</text>
</comment>
<feature type="domain" description="ATP-dependent DNA ligase family profile" evidence="4">
    <location>
        <begin position="103"/>
        <end position="141"/>
    </location>
</feature>
<dbReference type="SUPFAM" id="SSF56091">
    <property type="entry name" value="DNA ligase/mRNA capping enzyme, catalytic domain"/>
    <property type="match status" value="1"/>
</dbReference>
<evidence type="ECO:0000313" key="6">
    <source>
        <dbReference type="Proteomes" id="UP000553776"/>
    </source>
</evidence>
<evidence type="ECO:0000256" key="1">
    <source>
        <dbReference type="ARBA" id="ARBA00007572"/>
    </source>
</evidence>
<dbReference type="Pfam" id="PF01068">
    <property type="entry name" value="DNA_ligase_A_M"/>
    <property type="match status" value="1"/>
</dbReference>
<dbReference type="PROSITE" id="PS50160">
    <property type="entry name" value="DNA_LIGASE_A3"/>
    <property type="match status" value="1"/>
</dbReference>
<dbReference type="GO" id="GO:0003910">
    <property type="term" value="F:DNA ligase (ATP) activity"/>
    <property type="evidence" value="ECO:0007669"/>
    <property type="project" value="UniProtKB-EC"/>
</dbReference>
<accession>A0A841TUQ7</accession>
<keyword evidence="2 5" id="KW-0436">Ligase</keyword>
<organism evidence="5 6">
    <name type="scientific">Cohnella xylanilytica</name>
    <dbReference type="NCBI Taxonomy" id="557555"/>
    <lineage>
        <taxon>Bacteria</taxon>
        <taxon>Bacillati</taxon>
        <taxon>Bacillota</taxon>
        <taxon>Bacilli</taxon>
        <taxon>Bacillales</taxon>
        <taxon>Paenibacillaceae</taxon>
        <taxon>Cohnella</taxon>
    </lineage>
</organism>
<evidence type="ECO:0000259" key="4">
    <source>
        <dbReference type="PROSITE" id="PS50160"/>
    </source>
</evidence>
<dbReference type="GO" id="GO:0005524">
    <property type="term" value="F:ATP binding"/>
    <property type="evidence" value="ECO:0007669"/>
    <property type="project" value="InterPro"/>
</dbReference>
<dbReference type="Gene3D" id="3.30.470.30">
    <property type="entry name" value="DNA ligase/mRNA capping enzyme"/>
    <property type="match status" value="1"/>
</dbReference>
<dbReference type="InterPro" id="IPR050191">
    <property type="entry name" value="ATP-dep_DNA_ligase"/>
</dbReference>
<dbReference type="InterPro" id="IPR012310">
    <property type="entry name" value="DNA_ligase_ATP-dep_cent"/>
</dbReference>
<dbReference type="InterPro" id="IPR012340">
    <property type="entry name" value="NA-bd_OB-fold"/>
</dbReference>
<dbReference type="EMBL" id="JACJVR010000002">
    <property type="protein sequence ID" value="MBB6689893.1"/>
    <property type="molecule type" value="Genomic_DNA"/>
</dbReference>
<proteinExistence type="inferred from homology"/>
<reference evidence="5 6" key="1">
    <citation type="submission" date="2020-08" db="EMBL/GenBank/DDBJ databases">
        <title>Cohnella phylogeny.</title>
        <authorList>
            <person name="Dunlap C."/>
        </authorList>
    </citation>
    <scope>NUCLEOTIDE SEQUENCE [LARGE SCALE GENOMIC DNA]</scope>
    <source>
        <strain evidence="5 6">DSM 25239</strain>
    </source>
</reference>
<name>A0A841TUQ7_9BACL</name>
<dbReference type="Gene3D" id="3.30.1490.70">
    <property type="match status" value="1"/>
</dbReference>
<dbReference type="PANTHER" id="PTHR45674">
    <property type="entry name" value="DNA LIGASE 1/3 FAMILY MEMBER"/>
    <property type="match status" value="1"/>
</dbReference>
<dbReference type="SUPFAM" id="SSF50249">
    <property type="entry name" value="Nucleic acid-binding proteins"/>
    <property type="match status" value="1"/>
</dbReference>
<sequence>MFLPPMLLQKREQPFDEERFIFEPKIDGHRLIVSVVDGHVRLYTRHHNDVTRQYPELHDVPVAGGADVVLDGEVAVVQPNTGAVDFEAVMERFHIRRPGRIAQAAISQPVQFFVFDILHYRGADLRGLPLSERKAILREVIGSNQYFSHVLSIPREGRALFEAVKEKQLEGIVAKRADSRYVGRRDPAWQKIINYMYADVAIFGYRRGDFGWLVQHEGRPAGIIELAVPASHKQAFYRVTSGLIAGEDRNFVYLEPRIKAHVRFRNWTKRGLLRSPEFVRFIL</sequence>
<evidence type="ECO:0000313" key="5">
    <source>
        <dbReference type="EMBL" id="MBB6689893.1"/>
    </source>
</evidence>
<comment type="similarity">
    <text evidence="1">Belongs to the ATP-dependent DNA ligase family.</text>
</comment>